<evidence type="ECO:0000256" key="3">
    <source>
        <dbReference type="ARBA" id="ARBA00023163"/>
    </source>
</evidence>
<dbReference type="InterPro" id="IPR050397">
    <property type="entry name" value="Env_Response_Regulators"/>
</dbReference>
<dbReference type="PANTHER" id="PTHR24567">
    <property type="entry name" value="CRP FAMILY TRANSCRIPTIONAL REGULATORY PROTEIN"/>
    <property type="match status" value="1"/>
</dbReference>
<evidence type="ECO:0000313" key="6">
    <source>
        <dbReference type="EMBL" id="WOD43716.1"/>
    </source>
</evidence>
<evidence type="ECO:0000313" key="7">
    <source>
        <dbReference type="Proteomes" id="UP001302486"/>
    </source>
</evidence>
<feature type="domain" description="Cyclic nucleotide-binding" evidence="4">
    <location>
        <begin position="15"/>
        <end position="116"/>
    </location>
</feature>
<dbReference type="GO" id="GO:0003700">
    <property type="term" value="F:DNA-binding transcription factor activity"/>
    <property type="evidence" value="ECO:0007669"/>
    <property type="project" value="TreeGrafter"/>
</dbReference>
<keyword evidence="1" id="KW-0805">Transcription regulation</keyword>
<dbReference type="Gene3D" id="2.60.120.10">
    <property type="entry name" value="Jelly Rolls"/>
    <property type="match status" value="1"/>
</dbReference>
<dbReference type="InterPro" id="IPR018490">
    <property type="entry name" value="cNMP-bd_dom_sf"/>
</dbReference>
<feature type="domain" description="HTH crp-type" evidence="5">
    <location>
        <begin position="130"/>
        <end position="195"/>
    </location>
</feature>
<organism evidence="6 7">
    <name type="scientific">Hwangdonia lutea</name>
    <dbReference type="NCBI Taxonomy" id="3075823"/>
    <lineage>
        <taxon>Bacteria</taxon>
        <taxon>Pseudomonadati</taxon>
        <taxon>Bacteroidota</taxon>
        <taxon>Flavobacteriia</taxon>
        <taxon>Flavobacteriales</taxon>
        <taxon>Flavobacteriaceae</taxon>
        <taxon>Hwangdonia</taxon>
    </lineage>
</organism>
<proteinExistence type="predicted"/>
<keyword evidence="7" id="KW-1185">Reference proteome</keyword>
<dbReference type="SMART" id="SM00100">
    <property type="entry name" value="cNMP"/>
    <property type="match status" value="1"/>
</dbReference>
<reference evidence="7" key="1">
    <citation type="submission" date="2024-06" db="EMBL/GenBank/DDBJ databases">
        <title>Hwangdonia haimaensis gen. nov., sp. nov., a member of the family Flavobacteriaceae isolated from the haima cold seep.</title>
        <authorList>
            <person name="Li J."/>
        </authorList>
    </citation>
    <scope>NUCLEOTIDE SEQUENCE [LARGE SCALE GENOMIC DNA]</scope>
    <source>
        <strain evidence="7">SCSIO 19198</strain>
    </source>
</reference>
<dbReference type="SUPFAM" id="SSF51206">
    <property type="entry name" value="cAMP-binding domain-like"/>
    <property type="match status" value="1"/>
</dbReference>
<evidence type="ECO:0000256" key="2">
    <source>
        <dbReference type="ARBA" id="ARBA00023125"/>
    </source>
</evidence>
<dbReference type="GO" id="GO:0003677">
    <property type="term" value="F:DNA binding"/>
    <property type="evidence" value="ECO:0007669"/>
    <property type="project" value="UniProtKB-KW"/>
</dbReference>
<dbReference type="GO" id="GO:0005829">
    <property type="term" value="C:cytosol"/>
    <property type="evidence" value="ECO:0007669"/>
    <property type="project" value="TreeGrafter"/>
</dbReference>
<dbReference type="InterPro" id="IPR000595">
    <property type="entry name" value="cNMP-bd_dom"/>
</dbReference>
<keyword evidence="2" id="KW-0238">DNA-binding</keyword>
<name>A0AA97EML1_9FLAO</name>
<dbReference type="InterPro" id="IPR012318">
    <property type="entry name" value="HTH_CRP"/>
</dbReference>
<dbReference type="AlphaFoldDB" id="A0AA97EML1"/>
<dbReference type="RefSeq" id="WP_316983398.1">
    <property type="nucleotide sequence ID" value="NZ_CP136521.1"/>
</dbReference>
<dbReference type="InterPro" id="IPR036390">
    <property type="entry name" value="WH_DNA-bd_sf"/>
</dbReference>
<protein>
    <submittedName>
        <fullName evidence="6">Crp/Fnr family transcriptional regulator</fullName>
    </submittedName>
</protein>
<keyword evidence="3" id="KW-0804">Transcription</keyword>
<dbReference type="PRINTS" id="PR00034">
    <property type="entry name" value="HTHCRP"/>
</dbReference>
<dbReference type="Pfam" id="PF13545">
    <property type="entry name" value="HTH_Crp_2"/>
    <property type="match status" value="1"/>
</dbReference>
<evidence type="ECO:0000259" key="4">
    <source>
        <dbReference type="PROSITE" id="PS50042"/>
    </source>
</evidence>
<dbReference type="PROSITE" id="PS51063">
    <property type="entry name" value="HTH_CRP_2"/>
    <property type="match status" value="1"/>
</dbReference>
<evidence type="ECO:0000259" key="5">
    <source>
        <dbReference type="PROSITE" id="PS51063"/>
    </source>
</evidence>
<dbReference type="CDD" id="cd00038">
    <property type="entry name" value="CAP_ED"/>
    <property type="match status" value="1"/>
</dbReference>
<dbReference type="PANTHER" id="PTHR24567:SF28">
    <property type="entry name" value="LISTERIOLYSIN REGULATORY PROTEIN"/>
    <property type="match status" value="1"/>
</dbReference>
<evidence type="ECO:0000256" key="1">
    <source>
        <dbReference type="ARBA" id="ARBA00023015"/>
    </source>
</evidence>
<dbReference type="InterPro" id="IPR014710">
    <property type="entry name" value="RmlC-like_jellyroll"/>
</dbReference>
<accession>A0AA97EML1</accession>
<dbReference type="SUPFAM" id="SSF46785">
    <property type="entry name" value="Winged helix' DNA-binding domain"/>
    <property type="match status" value="1"/>
</dbReference>
<dbReference type="KEGG" id="hws:RNZ46_00270"/>
<dbReference type="EMBL" id="CP136521">
    <property type="protein sequence ID" value="WOD43716.1"/>
    <property type="molecule type" value="Genomic_DNA"/>
</dbReference>
<sequence>MIPLKILNNYKALKKTYTKNSIVFNEGETARFYYQIKKGDIKMYNITEDGKEFVQGYFSNGNSFGEPPLFGNYKYPATAFCVSDCVIYKIPKATFFDLLKTHPDIHLTFTKLLCKRMVYKAKIMKELSVYPPEHRILTLLNHFKESSSPEEIYEVKLTRQQISELTGLRVETVIRAIKHLEKSNKLYIKERKVYI</sequence>
<dbReference type="PROSITE" id="PS50042">
    <property type="entry name" value="CNMP_BINDING_3"/>
    <property type="match status" value="1"/>
</dbReference>
<gene>
    <name evidence="6" type="ORF">RNZ46_00270</name>
</gene>
<dbReference type="Proteomes" id="UP001302486">
    <property type="component" value="Chromosome"/>
</dbReference>
<dbReference type="Pfam" id="PF00027">
    <property type="entry name" value="cNMP_binding"/>
    <property type="match status" value="1"/>
</dbReference>